<dbReference type="EMBL" id="SLWB01000014">
    <property type="protein sequence ID" value="TCN63872.1"/>
    <property type="molecule type" value="Genomic_DNA"/>
</dbReference>
<accession>A0A4R2EAV1</accession>
<sequence>MEPQAEGLAYISPRRLFDIDMLPLRGVTVPKPQRQIGYREFLYVRIYRQHAPLPLMELQAEGLAYISPRRLFDIDMLPLRGVTVPKPQSQIGYREFLYIRIYRQHAPLPLMEPQAEGLAYISPRQRLGIASCDCLRPERAAYQLSLPSSFPTTTSRFRLKPLSLARLTAERRKMAANCASSTACHCAAV</sequence>
<organism evidence="1 2">
    <name type="scientific">Acetobacteroides hydrogenigenes</name>
    <dbReference type="NCBI Taxonomy" id="979970"/>
    <lineage>
        <taxon>Bacteria</taxon>
        <taxon>Pseudomonadati</taxon>
        <taxon>Bacteroidota</taxon>
        <taxon>Bacteroidia</taxon>
        <taxon>Bacteroidales</taxon>
        <taxon>Rikenellaceae</taxon>
        <taxon>Acetobacteroides</taxon>
    </lineage>
</organism>
<evidence type="ECO:0000313" key="1">
    <source>
        <dbReference type="EMBL" id="TCN63872.1"/>
    </source>
</evidence>
<dbReference type="Proteomes" id="UP000294830">
    <property type="component" value="Unassembled WGS sequence"/>
</dbReference>
<gene>
    <name evidence="1" type="ORF">CLV25_11427</name>
</gene>
<name>A0A4R2EAV1_9BACT</name>
<evidence type="ECO:0000313" key="2">
    <source>
        <dbReference type="Proteomes" id="UP000294830"/>
    </source>
</evidence>
<dbReference type="AlphaFoldDB" id="A0A4R2EAV1"/>
<comment type="caution">
    <text evidence="1">The sequence shown here is derived from an EMBL/GenBank/DDBJ whole genome shotgun (WGS) entry which is preliminary data.</text>
</comment>
<protein>
    <submittedName>
        <fullName evidence="1">Uncharacterized protein</fullName>
    </submittedName>
</protein>
<reference evidence="1 2" key="1">
    <citation type="submission" date="2019-03" db="EMBL/GenBank/DDBJ databases">
        <title>Genomic Encyclopedia of Archaeal and Bacterial Type Strains, Phase II (KMG-II): from individual species to whole genera.</title>
        <authorList>
            <person name="Goeker M."/>
        </authorList>
    </citation>
    <scope>NUCLEOTIDE SEQUENCE [LARGE SCALE GENOMIC DNA]</scope>
    <source>
        <strain evidence="1 2">RL-C</strain>
    </source>
</reference>
<keyword evidence="2" id="KW-1185">Reference proteome</keyword>
<proteinExistence type="predicted"/>